<keyword evidence="6" id="KW-1185">Reference proteome</keyword>
<dbReference type="Gene3D" id="3.90.400.10">
    <property type="entry name" value="Oligo-1,6-glucosidase, Domain 2"/>
    <property type="match status" value="1"/>
</dbReference>
<dbReference type="InterPro" id="IPR006047">
    <property type="entry name" value="GH13_cat_dom"/>
</dbReference>
<evidence type="ECO:0000313" key="6">
    <source>
        <dbReference type="Proteomes" id="UP000521748"/>
    </source>
</evidence>
<dbReference type="Gene3D" id="3.20.20.80">
    <property type="entry name" value="Glycosidases"/>
    <property type="match status" value="2"/>
</dbReference>
<organism evidence="5 6">
    <name type="scientific">Psychromicrobium silvestre</name>
    <dbReference type="NCBI Taxonomy" id="1645614"/>
    <lineage>
        <taxon>Bacteria</taxon>
        <taxon>Bacillati</taxon>
        <taxon>Actinomycetota</taxon>
        <taxon>Actinomycetes</taxon>
        <taxon>Micrococcales</taxon>
        <taxon>Micrococcaceae</taxon>
        <taxon>Psychromicrobium</taxon>
    </lineage>
</organism>
<dbReference type="CDD" id="cd11332">
    <property type="entry name" value="AmyAc_OligoGlu_TS"/>
    <property type="match status" value="1"/>
</dbReference>
<keyword evidence="5" id="KW-0326">Glycosidase</keyword>
<dbReference type="GO" id="GO:0004556">
    <property type="term" value="F:alpha-amylase activity"/>
    <property type="evidence" value="ECO:0007669"/>
    <property type="project" value="TreeGrafter"/>
</dbReference>
<dbReference type="PANTHER" id="PTHR10357:SF179">
    <property type="entry name" value="NEUTRAL AND BASIC AMINO ACID TRANSPORT PROTEIN RBAT"/>
    <property type="match status" value="1"/>
</dbReference>
<evidence type="ECO:0000259" key="4">
    <source>
        <dbReference type="SMART" id="SM00642"/>
    </source>
</evidence>
<accession>A0A7Y9LV20</accession>
<evidence type="ECO:0000313" key="5">
    <source>
        <dbReference type="EMBL" id="NYE96145.1"/>
    </source>
</evidence>
<evidence type="ECO:0000256" key="1">
    <source>
        <dbReference type="ARBA" id="ARBA00008061"/>
    </source>
</evidence>
<comment type="caution">
    <text evidence="5">The sequence shown here is derived from an EMBL/GenBank/DDBJ whole genome shotgun (WGS) entry which is preliminary data.</text>
</comment>
<gene>
    <name evidence="5" type="ORF">FHU41_002395</name>
</gene>
<dbReference type="AlphaFoldDB" id="A0A7Y9LV20"/>
<dbReference type="Proteomes" id="UP000521748">
    <property type="component" value="Unassembled WGS sequence"/>
</dbReference>
<sequence>MSQTTFGTDAGELQGPEQSWWRDAVIYQVYPRSFADGNGDGMGDLPGVTSKLEYLKELGVDAVWLSPFYASPQADAGYDVSDYRDVDPRFGSLADFDEMLTQAHALKLRIIVDLVPNHTSDEHEWFVQARAAKPGSETRNRYIFREGKGEQGELPPNNWQSIFGGNAWTRLVEADGTPGQWYLHLFDTKQPDLNWENPEVRSEMEAVLRFWLDRGVDGFRVDVAHGMIKAEGLPDWDGAAAMVEGQQAEDSADSADSADSEKAPEGNMNPPSPFFDQEGVHEIYRAWNQVLKEYDGDRMLVAEAWVEPAERLVRYIRPDEMQQAFNFEFLLAGWDAERMTAAITNSLAAVESVGAPSTWVMSNHDTVRHTTRYGLSTPTGFPKGISAADEQPDEALGLLRARAAAAIMLALPGSAYLYQGDELGLPEHTTLAAELRQDPAFARTKGEEIGRDGCRVPLPWYDQEPGYGFSHGSVEPSQPWLPQPESFASYAADRQDGVPGSTLEFYREALALRSEYELGQGVLEWLEASGLHQPDKDILSFRNGELTVLANFGDQPLALSTEFLEDRGVRLRSQPKALTENGELAPNSAIWLS</sequence>
<reference evidence="5 6" key="1">
    <citation type="submission" date="2020-07" db="EMBL/GenBank/DDBJ databases">
        <title>Sequencing the genomes of 1000 actinobacteria strains.</title>
        <authorList>
            <person name="Klenk H.-P."/>
        </authorList>
    </citation>
    <scope>NUCLEOTIDE SEQUENCE [LARGE SCALE GENOMIC DNA]</scope>
    <source>
        <strain evidence="5 6">DSM 102047</strain>
    </source>
</reference>
<comment type="similarity">
    <text evidence="1">Belongs to the glycosyl hydrolase 13 family.</text>
</comment>
<name>A0A7Y9LV20_9MICC</name>
<keyword evidence="2" id="KW-0325">Glycoprotein</keyword>
<dbReference type="InterPro" id="IPR017853">
    <property type="entry name" value="GH"/>
</dbReference>
<dbReference type="Pfam" id="PF00128">
    <property type="entry name" value="Alpha-amylase"/>
    <property type="match status" value="1"/>
</dbReference>
<protein>
    <submittedName>
        <fullName evidence="5">Alpha-glucosidase</fullName>
        <ecNumber evidence="5">3.2.1.20</ecNumber>
    </submittedName>
</protein>
<dbReference type="SMART" id="SM00642">
    <property type="entry name" value="Aamy"/>
    <property type="match status" value="1"/>
</dbReference>
<dbReference type="EC" id="3.2.1.20" evidence="5"/>
<feature type="domain" description="Glycosyl hydrolase family 13 catalytic" evidence="4">
    <location>
        <begin position="28"/>
        <end position="455"/>
    </location>
</feature>
<evidence type="ECO:0000256" key="2">
    <source>
        <dbReference type="ARBA" id="ARBA00023180"/>
    </source>
</evidence>
<dbReference type="EMBL" id="JACBYQ010000002">
    <property type="protein sequence ID" value="NYE96145.1"/>
    <property type="molecule type" value="Genomic_DNA"/>
</dbReference>
<dbReference type="PANTHER" id="PTHR10357">
    <property type="entry name" value="ALPHA-AMYLASE FAMILY MEMBER"/>
    <property type="match status" value="1"/>
</dbReference>
<proteinExistence type="inferred from homology"/>
<keyword evidence="5" id="KW-0378">Hydrolase</keyword>
<feature type="region of interest" description="Disordered" evidence="3">
    <location>
        <begin position="245"/>
        <end position="272"/>
    </location>
</feature>
<dbReference type="InterPro" id="IPR045857">
    <property type="entry name" value="O16G_dom_2"/>
</dbReference>
<evidence type="ECO:0000256" key="3">
    <source>
        <dbReference type="SAM" id="MobiDB-lite"/>
    </source>
</evidence>
<dbReference type="GO" id="GO:0004558">
    <property type="term" value="F:alpha-1,4-glucosidase activity"/>
    <property type="evidence" value="ECO:0007669"/>
    <property type="project" value="UniProtKB-EC"/>
</dbReference>
<dbReference type="SUPFAM" id="SSF51445">
    <property type="entry name" value="(Trans)glycosidases"/>
    <property type="match status" value="1"/>
</dbReference>
<dbReference type="GO" id="GO:0009313">
    <property type="term" value="P:oligosaccharide catabolic process"/>
    <property type="evidence" value="ECO:0007669"/>
    <property type="project" value="TreeGrafter"/>
</dbReference>
<dbReference type="FunFam" id="3.90.400.10:FF:000001">
    <property type="entry name" value="Maltase A3, isoform A"/>
    <property type="match status" value="1"/>
</dbReference>